<gene>
    <name evidence="6" type="ORF">GSLYS_00020218001</name>
</gene>
<evidence type="ECO:0000259" key="5">
    <source>
        <dbReference type="SMART" id="SM00385"/>
    </source>
</evidence>
<accession>A0AAV2IIJ9</accession>
<sequence>MGNKNSCCVYHSPKNRPKKGDAAYIYQQQGSPVEEEGPNYVSQPQTTIPASGGVPHISEREPEESDHDPSSHPGAKPIFSTRSESEILRNNRMRRRSQMILTHSGHKHHIDEYGQLRKFSSCSTIYMDDSTVSQPNLKTTIKSVALAIFFHIRNRVPPDEEKEQSLAALEPNILQIFDEKAHPLSKEPVPEDYQRRDPEHKTIYRFVRNLFNAAQLTAECAIVTLVYLERLLTYSEIDINPSNWKRMVLGAIILASKVWDDQAVWNVDFCQILKDIQVDDMNELERQVLELLQFNINVPSSVYAKYYFDLRALADAHEIVYPPEPLDKERALKLEAMSSVCEDKLRLWHRKNRRRIASLDGHMWARHKAKAILS</sequence>
<comment type="caution">
    <text evidence="6">The sequence shown here is derived from an EMBL/GenBank/DDBJ whole genome shotgun (WGS) entry which is preliminary data.</text>
</comment>
<evidence type="ECO:0000256" key="1">
    <source>
        <dbReference type="ARBA" id="ARBA00005463"/>
    </source>
</evidence>
<dbReference type="InterPro" id="IPR006671">
    <property type="entry name" value="Cyclin_N"/>
</dbReference>
<dbReference type="Gene3D" id="1.10.472.10">
    <property type="entry name" value="Cyclin-like"/>
    <property type="match status" value="1"/>
</dbReference>
<evidence type="ECO:0000256" key="3">
    <source>
        <dbReference type="RuleBase" id="RU000383"/>
    </source>
</evidence>
<dbReference type="PANTHER" id="PTHR14248">
    <property type="entry name" value="CYCLIN Y, ISOFORM A"/>
    <property type="match status" value="1"/>
</dbReference>
<protein>
    <recommendedName>
        <fullName evidence="5">Cyclin-like domain-containing protein</fullName>
    </recommendedName>
</protein>
<feature type="compositionally biased region" description="Polar residues" evidence="4">
    <location>
        <begin position="40"/>
        <end position="49"/>
    </location>
</feature>
<feature type="region of interest" description="Disordered" evidence="4">
    <location>
        <begin position="1"/>
        <end position="90"/>
    </location>
</feature>
<name>A0AAV2IIJ9_LYMST</name>
<comment type="similarity">
    <text evidence="1">Belongs to the cyclin family. Cyclin Y subfamily.</text>
</comment>
<dbReference type="FunFam" id="1.10.472.10:FF:000011">
    <property type="entry name" value="Cyclin-Y isoform 1"/>
    <property type="match status" value="1"/>
</dbReference>
<dbReference type="InterPro" id="IPR012399">
    <property type="entry name" value="Cyclin_Y"/>
</dbReference>
<dbReference type="EMBL" id="CAXITT010000864">
    <property type="protein sequence ID" value="CAL1546841.1"/>
    <property type="molecule type" value="Genomic_DNA"/>
</dbReference>
<evidence type="ECO:0000256" key="2">
    <source>
        <dbReference type="ARBA" id="ARBA00023127"/>
    </source>
</evidence>
<evidence type="ECO:0000313" key="7">
    <source>
        <dbReference type="Proteomes" id="UP001497497"/>
    </source>
</evidence>
<dbReference type="InterPro" id="IPR013763">
    <property type="entry name" value="Cyclin-like_dom"/>
</dbReference>
<keyword evidence="2 3" id="KW-0195">Cyclin</keyword>
<evidence type="ECO:0000256" key="4">
    <source>
        <dbReference type="SAM" id="MobiDB-lite"/>
    </source>
</evidence>
<dbReference type="AlphaFoldDB" id="A0AAV2IIJ9"/>
<dbReference type="Pfam" id="PF00134">
    <property type="entry name" value="Cyclin_N"/>
    <property type="match status" value="1"/>
</dbReference>
<dbReference type="SUPFAM" id="SSF47954">
    <property type="entry name" value="Cyclin-like"/>
    <property type="match status" value="1"/>
</dbReference>
<proteinExistence type="inferred from homology"/>
<dbReference type="PIRSF" id="PIRSF028934">
    <property type="entry name" value="Cyclin_CG14939"/>
    <property type="match status" value="1"/>
</dbReference>
<dbReference type="InterPro" id="IPR036915">
    <property type="entry name" value="Cyclin-like_sf"/>
</dbReference>
<keyword evidence="7" id="KW-1185">Reference proteome</keyword>
<organism evidence="6 7">
    <name type="scientific">Lymnaea stagnalis</name>
    <name type="common">Great pond snail</name>
    <name type="synonym">Helix stagnalis</name>
    <dbReference type="NCBI Taxonomy" id="6523"/>
    <lineage>
        <taxon>Eukaryota</taxon>
        <taxon>Metazoa</taxon>
        <taxon>Spiralia</taxon>
        <taxon>Lophotrochozoa</taxon>
        <taxon>Mollusca</taxon>
        <taxon>Gastropoda</taxon>
        <taxon>Heterobranchia</taxon>
        <taxon>Euthyneura</taxon>
        <taxon>Panpulmonata</taxon>
        <taxon>Hygrophila</taxon>
        <taxon>Lymnaeoidea</taxon>
        <taxon>Lymnaeidae</taxon>
        <taxon>Lymnaea</taxon>
    </lineage>
</organism>
<dbReference type="CDD" id="cd20540">
    <property type="entry name" value="CYCLIN_CCNY_like"/>
    <property type="match status" value="1"/>
</dbReference>
<feature type="domain" description="Cyclin-like" evidence="5">
    <location>
        <begin position="205"/>
        <end position="290"/>
    </location>
</feature>
<reference evidence="6 7" key="1">
    <citation type="submission" date="2024-04" db="EMBL/GenBank/DDBJ databases">
        <authorList>
            <consortium name="Genoscope - CEA"/>
            <person name="William W."/>
        </authorList>
    </citation>
    <scope>NUCLEOTIDE SEQUENCE [LARGE SCALE GENOMIC DNA]</scope>
</reference>
<evidence type="ECO:0000313" key="6">
    <source>
        <dbReference type="EMBL" id="CAL1546841.1"/>
    </source>
</evidence>
<dbReference type="GO" id="GO:0019901">
    <property type="term" value="F:protein kinase binding"/>
    <property type="evidence" value="ECO:0007669"/>
    <property type="project" value="InterPro"/>
</dbReference>
<dbReference type="Proteomes" id="UP001497497">
    <property type="component" value="Unassembled WGS sequence"/>
</dbReference>
<dbReference type="SMART" id="SM00385">
    <property type="entry name" value="CYCLIN"/>
    <property type="match status" value="1"/>
</dbReference>